<accession>A0A2T7NMP6</accession>
<dbReference type="AlphaFoldDB" id="A0A2T7NMP6"/>
<name>A0A2T7NMP6_POMCA</name>
<gene>
    <name evidence="2" type="ORF">C0Q70_18254</name>
</gene>
<evidence type="ECO:0000256" key="1">
    <source>
        <dbReference type="SAM" id="MobiDB-lite"/>
    </source>
</evidence>
<evidence type="ECO:0000313" key="3">
    <source>
        <dbReference type="Proteomes" id="UP000245119"/>
    </source>
</evidence>
<feature type="region of interest" description="Disordered" evidence="1">
    <location>
        <begin position="55"/>
        <end position="82"/>
    </location>
</feature>
<keyword evidence="3" id="KW-1185">Reference proteome</keyword>
<dbReference type="Proteomes" id="UP000245119">
    <property type="component" value="Linkage Group LG11"/>
</dbReference>
<reference evidence="2 3" key="1">
    <citation type="submission" date="2018-04" db="EMBL/GenBank/DDBJ databases">
        <title>The genome of golden apple snail Pomacea canaliculata provides insight into stress tolerance and invasive adaptation.</title>
        <authorList>
            <person name="Liu C."/>
            <person name="Liu B."/>
            <person name="Ren Y."/>
            <person name="Zhang Y."/>
            <person name="Wang H."/>
            <person name="Li S."/>
            <person name="Jiang F."/>
            <person name="Yin L."/>
            <person name="Zhang G."/>
            <person name="Qian W."/>
            <person name="Fan W."/>
        </authorList>
    </citation>
    <scope>NUCLEOTIDE SEQUENCE [LARGE SCALE GENOMIC DNA]</scope>
    <source>
        <strain evidence="2">SZHN2017</strain>
        <tissue evidence="2">Muscle</tissue>
    </source>
</reference>
<evidence type="ECO:0000313" key="2">
    <source>
        <dbReference type="EMBL" id="PVD22441.1"/>
    </source>
</evidence>
<organism evidence="2 3">
    <name type="scientific">Pomacea canaliculata</name>
    <name type="common">Golden apple snail</name>
    <dbReference type="NCBI Taxonomy" id="400727"/>
    <lineage>
        <taxon>Eukaryota</taxon>
        <taxon>Metazoa</taxon>
        <taxon>Spiralia</taxon>
        <taxon>Lophotrochozoa</taxon>
        <taxon>Mollusca</taxon>
        <taxon>Gastropoda</taxon>
        <taxon>Caenogastropoda</taxon>
        <taxon>Architaenioglossa</taxon>
        <taxon>Ampullarioidea</taxon>
        <taxon>Ampullariidae</taxon>
        <taxon>Pomacea</taxon>
    </lineage>
</organism>
<comment type="caution">
    <text evidence="2">The sequence shown here is derived from an EMBL/GenBank/DDBJ whole genome shotgun (WGS) entry which is preliminary data.</text>
</comment>
<proteinExistence type="predicted"/>
<sequence length="167" mass="18469">MRVVQISFASSVLYRSSSGFVYSLVPVPTGGGDGDGDGVHTHTQDCVRHVHVPQETRVNGAHSPDVGPDYPRAATKRRKRRSELGRNRGIVYIAHSSLVFNYRISQKQEINTYIIAVAMLARLHTEATAFCWFPSGSQEASCNTQRGGDMMRQKLKGLNTELDIAYS</sequence>
<protein>
    <submittedName>
        <fullName evidence="2">Uncharacterized protein</fullName>
    </submittedName>
</protein>
<dbReference type="EMBL" id="PZQS01000011">
    <property type="protein sequence ID" value="PVD22441.1"/>
    <property type="molecule type" value="Genomic_DNA"/>
</dbReference>